<accession>A0A6J8EQ37</accession>
<protein>
    <recommendedName>
        <fullName evidence="4">MEGF10_11</fullName>
    </recommendedName>
</protein>
<sequence length="424" mass="48519">MICFILGFVESLDGPHICESKTRGKYCCSYFQEKNGKCVACEVGFTSRFGSPCLPCNRNYYGERCIHLCKCTKDYRCNNVFGCVPTLHNTTQSLEESSVSLPSSNAQSISGTTEMQSLETGDSDEFDLSKEQIHIVYSASVAGFILLLVMCYIGNKCRKKSSMKEILKQENISLNNSSSSVHEYFEPNVNHYDIINDHVIIHDDQSANPYLDVIINSSETTTESNTSSDVKIADSTGYLNPYQTLTDKDNSTVHVYNTNISYCNNINEPAYLKITKNSIHEHSYQTLADRWNEKRNAYYKLSNVHKMTINSGIYKSEVFVFSQPEDLLRNIRCNLERSGVKWLARMMMMIVYMEMLLLVLMIPEVLDFDLQCPRSGHWKYRSEAIGCSKSDAYCCLFDFINEEYTENCTGPDFDQQGRIEQYFY</sequence>
<name>A0A6J8EQ37_MYTCO</name>
<evidence type="ECO:0008006" key="4">
    <source>
        <dbReference type="Google" id="ProtNLM"/>
    </source>
</evidence>
<dbReference type="AlphaFoldDB" id="A0A6J8EQ37"/>
<organism evidence="2 3">
    <name type="scientific">Mytilus coruscus</name>
    <name type="common">Sea mussel</name>
    <dbReference type="NCBI Taxonomy" id="42192"/>
    <lineage>
        <taxon>Eukaryota</taxon>
        <taxon>Metazoa</taxon>
        <taxon>Spiralia</taxon>
        <taxon>Lophotrochozoa</taxon>
        <taxon>Mollusca</taxon>
        <taxon>Bivalvia</taxon>
        <taxon>Autobranchia</taxon>
        <taxon>Pteriomorphia</taxon>
        <taxon>Mytilida</taxon>
        <taxon>Mytiloidea</taxon>
        <taxon>Mytilidae</taxon>
        <taxon>Mytilinae</taxon>
        <taxon>Mytilus</taxon>
    </lineage>
</organism>
<feature type="transmembrane region" description="Helical" evidence="1">
    <location>
        <begin position="342"/>
        <end position="362"/>
    </location>
</feature>
<dbReference type="EMBL" id="CACVKT020009609">
    <property type="protein sequence ID" value="CAC5422517.1"/>
    <property type="molecule type" value="Genomic_DNA"/>
</dbReference>
<feature type="transmembrane region" description="Helical" evidence="1">
    <location>
        <begin position="135"/>
        <end position="154"/>
    </location>
</feature>
<evidence type="ECO:0000313" key="3">
    <source>
        <dbReference type="Proteomes" id="UP000507470"/>
    </source>
</evidence>
<gene>
    <name evidence="2" type="ORF">MCOR_54562</name>
</gene>
<keyword evidence="3" id="KW-1185">Reference proteome</keyword>
<evidence type="ECO:0000256" key="1">
    <source>
        <dbReference type="SAM" id="Phobius"/>
    </source>
</evidence>
<proteinExistence type="predicted"/>
<keyword evidence="1" id="KW-0812">Transmembrane</keyword>
<keyword evidence="1" id="KW-1133">Transmembrane helix</keyword>
<keyword evidence="1" id="KW-0472">Membrane</keyword>
<evidence type="ECO:0000313" key="2">
    <source>
        <dbReference type="EMBL" id="CAC5422517.1"/>
    </source>
</evidence>
<dbReference type="OrthoDB" id="6060805at2759"/>
<reference evidence="2 3" key="1">
    <citation type="submission" date="2020-06" db="EMBL/GenBank/DDBJ databases">
        <authorList>
            <person name="Li R."/>
            <person name="Bekaert M."/>
        </authorList>
    </citation>
    <scope>NUCLEOTIDE SEQUENCE [LARGE SCALE GENOMIC DNA]</scope>
    <source>
        <strain evidence="3">wild</strain>
    </source>
</reference>
<dbReference type="Proteomes" id="UP000507470">
    <property type="component" value="Unassembled WGS sequence"/>
</dbReference>